<evidence type="ECO:0000313" key="6">
    <source>
        <dbReference type="EMBL" id="EFY06533.1"/>
    </source>
</evidence>
<dbReference type="AlphaFoldDB" id="E8LLR2"/>
<evidence type="ECO:0000256" key="4">
    <source>
        <dbReference type="SAM" id="Phobius"/>
    </source>
</evidence>
<dbReference type="Proteomes" id="UP000018458">
    <property type="component" value="Unassembled WGS sequence"/>
</dbReference>
<dbReference type="GO" id="GO:0022857">
    <property type="term" value="F:transmembrane transporter activity"/>
    <property type="evidence" value="ECO:0007669"/>
    <property type="project" value="InterPro"/>
</dbReference>
<keyword evidence="2 4" id="KW-1133">Transmembrane helix</keyword>
<keyword evidence="7" id="KW-1185">Reference proteome</keyword>
<feature type="transmembrane region" description="Helical" evidence="4">
    <location>
        <begin position="259"/>
        <end position="282"/>
    </location>
</feature>
<dbReference type="HOGENOM" id="CLU_043790_0_0_6"/>
<evidence type="ECO:0000256" key="2">
    <source>
        <dbReference type="ARBA" id="ARBA00022989"/>
    </source>
</evidence>
<evidence type="ECO:0000256" key="1">
    <source>
        <dbReference type="ARBA" id="ARBA00022692"/>
    </source>
</evidence>
<dbReference type="EMBL" id="AEVO01000113">
    <property type="protein sequence ID" value="EFY06533.1"/>
    <property type="molecule type" value="Genomic_DNA"/>
</dbReference>
<dbReference type="InterPro" id="IPR020846">
    <property type="entry name" value="MFS_dom"/>
</dbReference>
<dbReference type="CDD" id="cd06174">
    <property type="entry name" value="MFS"/>
    <property type="match status" value="1"/>
</dbReference>
<feature type="transmembrane region" description="Helical" evidence="4">
    <location>
        <begin position="84"/>
        <end position="101"/>
    </location>
</feature>
<dbReference type="eggNOG" id="COG2271">
    <property type="taxonomic scope" value="Bacteria"/>
</dbReference>
<keyword evidence="1 4" id="KW-0812">Transmembrane</keyword>
<reference evidence="6 7" key="1">
    <citation type="submission" date="2011-01" db="EMBL/GenBank/DDBJ databases">
        <authorList>
            <person name="Weinstock G."/>
            <person name="Sodergren E."/>
            <person name="Clifton S."/>
            <person name="Fulton L."/>
            <person name="Fulton B."/>
            <person name="Courtney L."/>
            <person name="Fronick C."/>
            <person name="Harrison M."/>
            <person name="Strong C."/>
            <person name="Farmer C."/>
            <person name="Delahaunty K."/>
            <person name="Markovic C."/>
            <person name="Hall O."/>
            <person name="Minx P."/>
            <person name="Tomlinson C."/>
            <person name="Mitreva M."/>
            <person name="Hou S."/>
            <person name="Chen J."/>
            <person name="Wollam A."/>
            <person name="Pepin K.H."/>
            <person name="Johnson M."/>
            <person name="Bhonagiri V."/>
            <person name="Zhang X."/>
            <person name="Suruliraj S."/>
            <person name="Warren W."/>
            <person name="Chinwalla A."/>
            <person name="Mardis E.R."/>
            <person name="Wilson R.K."/>
        </authorList>
    </citation>
    <scope>NUCLEOTIDE SEQUENCE [LARGE SCALE GENOMIC DNA]</scope>
    <source>
        <strain evidence="7">DSM 22608 / JCM 16073 / KCTC 15190 / YIT 12066</strain>
    </source>
</reference>
<accession>E8LLR2</accession>
<dbReference type="PROSITE" id="PS50850">
    <property type="entry name" value="MFS"/>
    <property type="match status" value="1"/>
</dbReference>
<feature type="transmembrane region" description="Helical" evidence="4">
    <location>
        <begin position="289"/>
        <end position="309"/>
    </location>
</feature>
<proteinExistence type="predicted"/>
<dbReference type="InterPro" id="IPR011701">
    <property type="entry name" value="MFS"/>
</dbReference>
<feature type="transmembrane region" description="Helical" evidence="4">
    <location>
        <begin position="54"/>
        <end position="75"/>
    </location>
</feature>
<feature type="domain" description="Major facilitator superfamily (MFS) profile" evidence="5">
    <location>
        <begin position="17"/>
        <end position="412"/>
    </location>
</feature>
<keyword evidence="3 4" id="KW-0472">Membrane</keyword>
<comment type="caution">
    <text evidence="6">The sequence shown here is derived from an EMBL/GenBank/DDBJ whole genome shotgun (WGS) entry which is preliminary data.</text>
</comment>
<feature type="transmembrane region" description="Helical" evidence="4">
    <location>
        <begin position="15"/>
        <end position="34"/>
    </location>
</feature>
<name>E8LLR2_SUCHY</name>
<feature type="transmembrane region" description="Helical" evidence="4">
    <location>
        <begin position="315"/>
        <end position="334"/>
    </location>
</feature>
<sequence>MSHQAGQNLLNRHKFLFFILLAVGGGTIFKAMYLREVFYYPWNNFFGLNNTQSGILMSWLGFVGIISGAIAGIIVDKFKNPKSILAFAYISMSLLAVWQSFRPVYELQFVIIGCMSFVGNGLFLVSMTKIARLIASDNEQGRYFGFLESGRGIAGTLLTLIAVGIVSAYESEALSIGFILRFDACVYFVLGIVSYIYFPSGVSIIENAEPKKVSDLLTMLKCGRLWLAALVVASIIFIYQSASYLVPYLTDAYGMEADSAAIVGMIRAYFLAFVVAPFAGIVADKVGSALKVMAAFLFIGSIIAASFIIVPHESFYLPLLIGLVLILGGLTFGLRGIMYAQVNEINIPKAYTGTAMGFLICLGFSPEAYVHIIFGFLMDKLHENAYPVMFVTMAAVMLFGALICMILRRGVVIHSVK</sequence>
<feature type="transmembrane region" description="Helical" evidence="4">
    <location>
        <begin position="152"/>
        <end position="169"/>
    </location>
</feature>
<evidence type="ECO:0000313" key="7">
    <source>
        <dbReference type="Proteomes" id="UP000018458"/>
    </source>
</evidence>
<gene>
    <name evidence="6" type="ORF">HMPREF9444_01679</name>
</gene>
<dbReference type="RefSeq" id="WP_009143850.1">
    <property type="nucleotide sequence ID" value="NZ_GL831045.1"/>
</dbReference>
<dbReference type="Gene3D" id="1.20.1250.20">
    <property type="entry name" value="MFS general substrate transporter like domains"/>
    <property type="match status" value="2"/>
</dbReference>
<organism evidence="6 7">
    <name type="scientific">Succinatimonas hippei (strain DSM 22608 / JCM 16073 / KCTC 15190 / YIT 12066)</name>
    <dbReference type="NCBI Taxonomy" id="762983"/>
    <lineage>
        <taxon>Bacteria</taxon>
        <taxon>Pseudomonadati</taxon>
        <taxon>Pseudomonadota</taxon>
        <taxon>Gammaproteobacteria</taxon>
        <taxon>Aeromonadales</taxon>
        <taxon>Succinivibrionaceae</taxon>
        <taxon>Succinatimonas</taxon>
    </lineage>
</organism>
<feature type="transmembrane region" description="Helical" evidence="4">
    <location>
        <begin position="219"/>
        <end position="239"/>
    </location>
</feature>
<evidence type="ECO:0000259" key="5">
    <source>
        <dbReference type="PROSITE" id="PS50850"/>
    </source>
</evidence>
<evidence type="ECO:0000256" key="3">
    <source>
        <dbReference type="ARBA" id="ARBA00023136"/>
    </source>
</evidence>
<dbReference type="InterPro" id="IPR036259">
    <property type="entry name" value="MFS_trans_sf"/>
</dbReference>
<feature type="transmembrane region" description="Helical" evidence="4">
    <location>
        <begin position="384"/>
        <end position="407"/>
    </location>
</feature>
<dbReference type="SUPFAM" id="SSF103473">
    <property type="entry name" value="MFS general substrate transporter"/>
    <property type="match status" value="1"/>
</dbReference>
<dbReference type="Pfam" id="PF07690">
    <property type="entry name" value="MFS_1"/>
    <property type="match status" value="1"/>
</dbReference>
<protein>
    <submittedName>
        <fullName evidence="6">Transporter, major facilitator family protein</fullName>
    </submittedName>
</protein>
<feature type="transmembrane region" description="Helical" evidence="4">
    <location>
        <begin position="107"/>
        <end position="131"/>
    </location>
</feature>
<feature type="transmembrane region" description="Helical" evidence="4">
    <location>
        <begin position="175"/>
        <end position="198"/>
    </location>
</feature>
<feature type="transmembrane region" description="Helical" evidence="4">
    <location>
        <begin position="355"/>
        <end position="378"/>
    </location>
</feature>
<dbReference type="STRING" id="762983.HMPREF9444_01679"/>